<sequence length="331" mass="36388">MSAPTALPTYPPNFGYQLNWWLYGIFTMQVYSYHTQGFKDGLTIKTLVYGSFLIETVQICIATRDSYHQLVLAFGNPAAVAEAYYTWLTMPVCVGIISMMTQLFYAYRIYILSQIRVLAGFIALLSVTQGAAAIAAGLIVVTANSKDVGSNTTNDLAPVMVWLVLSVVCDVAIFSAMTWILSTRRTGFQNMNSVINKIIMLTVETGMASAACAITVLILFNAYKSDIYYALPAVMLSKIYSNSLLVILNNRRTSGSEGTKSHLSSNGPTSSMPVRTTVNEFSPGRPSQHFQNFTMVHLPARDSHRSLSSTKPVLEPDSDDIPKTPTFQSTF</sequence>
<dbReference type="GeneID" id="19211422"/>
<dbReference type="RefSeq" id="XP_007769920.1">
    <property type="nucleotide sequence ID" value="XM_007771730.1"/>
</dbReference>
<feature type="transmembrane region" description="Helical" evidence="2">
    <location>
        <begin position="18"/>
        <end position="34"/>
    </location>
</feature>
<feature type="transmembrane region" description="Helical" evidence="2">
    <location>
        <begin position="227"/>
        <end position="248"/>
    </location>
</feature>
<gene>
    <name evidence="4" type="ORF">CONPUDRAFT_90905</name>
</gene>
<organism evidence="4 5">
    <name type="scientific">Coniophora puteana (strain RWD-64-598)</name>
    <name type="common">Brown rot fungus</name>
    <dbReference type="NCBI Taxonomy" id="741705"/>
    <lineage>
        <taxon>Eukaryota</taxon>
        <taxon>Fungi</taxon>
        <taxon>Dikarya</taxon>
        <taxon>Basidiomycota</taxon>
        <taxon>Agaricomycotina</taxon>
        <taxon>Agaricomycetes</taxon>
        <taxon>Agaricomycetidae</taxon>
        <taxon>Boletales</taxon>
        <taxon>Coniophorineae</taxon>
        <taxon>Coniophoraceae</taxon>
        <taxon>Coniophora</taxon>
    </lineage>
</organism>
<feature type="region of interest" description="Disordered" evidence="1">
    <location>
        <begin position="305"/>
        <end position="331"/>
    </location>
</feature>
<dbReference type="AlphaFoldDB" id="A0A5M3ML32"/>
<feature type="transmembrane region" description="Helical" evidence="2">
    <location>
        <begin position="46"/>
        <end position="64"/>
    </location>
</feature>
<keyword evidence="5" id="KW-1185">Reference proteome</keyword>
<dbReference type="PANTHER" id="PTHR40465:SF1">
    <property type="entry name" value="DUF6534 DOMAIN-CONTAINING PROTEIN"/>
    <property type="match status" value="1"/>
</dbReference>
<feature type="transmembrane region" description="Helical" evidence="2">
    <location>
        <begin position="194"/>
        <end position="221"/>
    </location>
</feature>
<evidence type="ECO:0000313" key="5">
    <source>
        <dbReference type="Proteomes" id="UP000053558"/>
    </source>
</evidence>
<feature type="region of interest" description="Disordered" evidence="1">
    <location>
        <begin position="255"/>
        <end position="274"/>
    </location>
</feature>
<dbReference type="Pfam" id="PF20152">
    <property type="entry name" value="DUF6534"/>
    <property type="match status" value="1"/>
</dbReference>
<feature type="domain" description="DUF6534" evidence="3">
    <location>
        <begin position="166"/>
        <end position="252"/>
    </location>
</feature>
<name>A0A5M3ML32_CONPW</name>
<dbReference type="EMBL" id="JH711580">
    <property type="protein sequence ID" value="EIW79524.1"/>
    <property type="molecule type" value="Genomic_DNA"/>
</dbReference>
<feature type="transmembrane region" description="Helical" evidence="2">
    <location>
        <begin position="160"/>
        <end position="182"/>
    </location>
</feature>
<dbReference type="Proteomes" id="UP000053558">
    <property type="component" value="Unassembled WGS sequence"/>
</dbReference>
<keyword evidence="2" id="KW-0472">Membrane</keyword>
<dbReference type="InterPro" id="IPR045339">
    <property type="entry name" value="DUF6534"/>
</dbReference>
<evidence type="ECO:0000313" key="4">
    <source>
        <dbReference type="EMBL" id="EIW79524.1"/>
    </source>
</evidence>
<accession>A0A5M3ML32</accession>
<reference evidence="5" key="1">
    <citation type="journal article" date="2012" name="Science">
        <title>The Paleozoic origin of enzymatic lignin decomposition reconstructed from 31 fungal genomes.</title>
        <authorList>
            <person name="Floudas D."/>
            <person name="Binder M."/>
            <person name="Riley R."/>
            <person name="Barry K."/>
            <person name="Blanchette R.A."/>
            <person name="Henrissat B."/>
            <person name="Martinez A.T."/>
            <person name="Otillar R."/>
            <person name="Spatafora J.W."/>
            <person name="Yadav J.S."/>
            <person name="Aerts A."/>
            <person name="Benoit I."/>
            <person name="Boyd A."/>
            <person name="Carlson A."/>
            <person name="Copeland A."/>
            <person name="Coutinho P.M."/>
            <person name="de Vries R.P."/>
            <person name="Ferreira P."/>
            <person name="Findley K."/>
            <person name="Foster B."/>
            <person name="Gaskell J."/>
            <person name="Glotzer D."/>
            <person name="Gorecki P."/>
            <person name="Heitman J."/>
            <person name="Hesse C."/>
            <person name="Hori C."/>
            <person name="Igarashi K."/>
            <person name="Jurgens J.A."/>
            <person name="Kallen N."/>
            <person name="Kersten P."/>
            <person name="Kohler A."/>
            <person name="Kuees U."/>
            <person name="Kumar T.K.A."/>
            <person name="Kuo A."/>
            <person name="LaButti K."/>
            <person name="Larrondo L.F."/>
            <person name="Lindquist E."/>
            <person name="Ling A."/>
            <person name="Lombard V."/>
            <person name="Lucas S."/>
            <person name="Lundell T."/>
            <person name="Martin R."/>
            <person name="McLaughlin D.J."/>
            <person name="Morgenstern I."/>
            <person name="Morin E."/>
            <person name="Murat C."/>
            <person name="Nagy L.G."/>
            <person name="Nolan M."/>
            <person name="Ohm R.A."/>
            <person name="Patyshakuliyeva A."/>
            <person name="Rokas A."/>
            <person name="Ruiz-Duenas F.J."/>
            <person name="Sabat G."/>
            <person name="Salamov A."/>
            <person name="Samejima M."/>
            <person name="Schmutz J."/>
            <person name="Slot J.C."/>
            <person name="St John F."/>
            <person name="Stenlid J."/>
            <person name="Sun H."/>
            <person name="Sun S."/>
            <person name="Syed K."/>
            <person name="Tsang A."/>
            <person name="Wiebenga A."/>
            <person name="Young D."/>
            <person name="Pisabarro A."/>
            <person name="Eastwood D.C."/>
            <person name="Martin F."/>
            <person name="Cullen D."/>
            <person name="Grigoriev I.V."/>
            <person name="Hibbett D.S."/>
        </authorList>
    </citation>
    <scope>NUCLEOTIDE SEQUENCE [LARGE SCALE GENOMIC DNA]</scope>
    <source>
        <strain evidence="5">RWD-64-598 SS2</strain>
    </source>
</reference>
<feature type="transmembrane region" description="Helical" evidence="2">
    <location>
        <begin position="117"/>
        <end position="140"/>
    </location>
</feature>
<feature type="transmembrane region" description="Helical" evidence="2">
    <location>
        <begin position="84"/>
        <end position="105"/>
    </location>
</feature>
<dbReference type="PANTHER" id="PTHR40465">
    <property type="entry name" value="CHROMOSOME 1, WHOLE GENOME SHOTGUN SEQUENCE"/>
    <property type="match status" value="1"/>
</dbReference>
<dbReference type="KEGG" id="cput:CONPUDRAFT_90905"/>
<evidence type="ECO:0000256" key="2">
    <source>
        <dbReference type="SAM" id="Phobius"/>
    </source>
</evidence>
<dbReference type="OrthoDB" id="3223377at2759"/>
<protein>
    <recommendedName>
        <fullName evidence="3">DUF6534 domain-containing protein</fullName>
    </recommendedName>
</protein>
<dbReference type="OMA" id="FYAYRIH"/>
<comment type="caution">
    <text evidence="4">The sequence shown here is derived from an EMBL/GenBank/DDBJ whole genome shotgun (WGS) entry which is preliminary data.</text>
</comment>
<keyword evidence="2" id="KW-0812">Transmembrane</keyword>
<evidence type="ECO:0000259" key="3">
    <source>
        <dbReference type="Pfam" id="PF20152"/>
    </source>
</evidence>
<proteinExistence type="predicted"/>
<evidence type="ECO:0000256" key="1">
    <source>
        <dbReference type="SAM" id="MobiDB-lite"/>
    </source>
</evidence>
<keyword evidence="2" id="KW-1133">Transmembrane helix</keyword>